<dbReference type="RefSeq" id="WP_067185489.1">
    <property type="nucleotide sequence ID" value="NZ_CP012199.1"/>
</dbReference>
<dbReference type="KEGG" id="sgi:SGRAN_3271"/>
<sequence>MSRLSPRFDSYRERYNNIALSRDAAGVLLMRFHTGGGPFVWSEESHEELGHCFAEVGADRGNRVIVMTGTDGVWCETIDFASFSLSNPSEWDHTFYDGRKLLDNLLAIEVPVISAINGPARIHPEIPVLADIVIASETALFQDAPHFMGGIVPGDGAHVVWTHVLGPNRGRYFLLMGQELSAADALAAGVVGELLPEGEVVDRALAIAAQFAAKTDLALRYSRVLLTQRYKRLMQEGLSLGLGLEALAAIDLLAGMDKS</sequence>
<dbReference type="InterPro" id="IPR001753">
    <property type="entry name" value="Enoyl-CoA_hydra/iso"/>
</dbReference>
<dbReference type="GO" id="GO:0004300">
    <property type="term" value="F:enoyl-CoA hydratase activity"/>
    <property type="evidence" value="ECO:0007669"/>
    <property type="project" value="UniProtKB-EC"/>
</dbReference>
<dbReference type="EC" id="4.2.1.17" evidence="1"/>
<reference evidence="1 2" key="1">
    <citation type="journal article" date="2016" name="BMC Genomics">
        <title>Genomic analysis of the nitrate-respiring Sphingopyxis granuli (formerly Sphingomonas macrogoltabida) strain TFA.</title>
        <authorList>
            <person name="Garcia-Romero I."/>
            <person name="Perez-Pulido A.J."/>
            <person name="Gonzalez-Flores Y.E."/>
            <person name="Reyes-Ramirez F."/>
            <person name="Santero E."/>
            <person name="Floriano B."/>
        </authorList>
    </citation>
    <scope>NUCLEOTIDE SEQUENCE [LARGE SCALE GENOMIC DNA]</scope>
    <source>
        <strain evidence="1 2">TFA</strain>
    </source>
</reference>
<dbReference type="Proteomes" id="UP000058599">
    <property type="component" value="Chromosome"/>
</dbReference>
<dbReference type="GO" id="GO:0016787">
    <property type="term" value="F:hydrolase activity"/>
    <property type="evidence" value="ECO:0007669"/>
    <property type="project" value="UniProtKB-KW"/>
</dbReference>
<dbReference type="Gene3D" id="3.90.226.10">
    <property type="entry name" value="2-enoyl-CoA Hydratase, Chain A, domain 1"/>
    <property type="match status" value="1"/>
</dbReference>
<dbReference type="InterPro" id="IPR029045">
    <property type="entry name" value="ClpP/crotonase-like_dom_sf"/>
</dbReference>
<evidence type="ECO:0000313" key="1">
    <source>
        <dbReference type="EMBL" id="AMG75614.1"/>
    </source>
</evidence>
<dbReference type="CDD" id="cd06558">
    <property type="entry name" value="crotonase-like"/>
    <property type="match status" value="1"/>
</dbReference>
<dbReference type="PANTHER" id="PTHR43459">
    <property type="entry name" value="ENOYL-COA HYDRATASE"/>
    <property type="match status" value="1"/>
</dbReference>
<evidence type="ECO:0000313" key="2">
    <source>
        <dbReference type="Proteomes" id="UP000058599"/>
    </source>
</evidence>
<accession>A0AA86GM78</accession>
<keyword evidence="1" id="KW-0378">Hydrolase</keyword>
<dbReference type="EMBL" id="CP012199">
    <property type="protein sequence ID" value="AMG75614.1"/>
    <property type="molecule type" value="Genomic_DNA"/>
</dbReference>
<dbReference type="EC" id="3.7.1.18" evidence="1"/>
<gene>
    <name evidence="1" type="primary">camK</name>
    <name evidence="1" type="ORF">SGRAN_3271</name>
</gene>
<organism evidence="1 2">
    <name type="scientific">Sphingopyxis granuli</name>
    <dbReference type="NCBI Taxonomy" id="267128"/>
    <lineage>
        <taxon>Bacteria</taxon>
        <taxon>Pseudomonadati</taxon>
        <taxon>Pseudomonadota</taxon>
        <taxon>Alphaproteobacteria</taxon>
        <taxon>Sphingomonadales</taxon>
        <taxon>Sphingomonadaceae</taxon>
        <taxon>Sphingopyxis</taxon>
    </lineage>
</organism>
<name>A0AA86GM78_9SPHN</name>
<keyword evidence="1" id="KW-0456">Lyase</keyword>
<dbReference type="Pfam" id="PF00378">
    <property type="entry name" value="ECH_1"/>
    <property type="match status" value="1"/>
</dbReference>
<protein>
    <submittedName>
        <fullName evidence="1">6-oxocamphor hydrolase</fullName>
        <ecNumber evidence="1">3.7.1.18</ecNumber>
        <ecNumber evidence="1">4.2.1.17</ecNumber>
    </submittedName>
</protein>
<dbReference type="SUPFAM" id="SSF52096">
    <property type="entry name" value="ClpP/crotonase"/>
    <property type="match status" value="1"/>
</dbReference>
<dbReference type="AlphaFoldDB" id="A0AA86GM78"/>
<keyword evidence="2" id="KW-1185">Reference proteome</keyword>
<dbReference type="PANTHER" id="PTHR43459:SF1">
    <property type="entry name" value="EG:BACN32G11.4 PROTEIN"/>
    <property type="match status" value="1"/>
</dbReference>
<proteinExistence type="predicted"/>